<feature type="non-terminal residue" evidence="1">
    <location>
        <position position="135"/>
    </location>
</feature>
<gene>
    <name evidence="1" type="ORF">MO867_22440</name>
</gene>
<accession>A0A9X2EWB8</accession>
<comment type="caution">
    <text evidence="1">The sequence shown here is derived from an EMBL/GenBank/DDBJ whole genome shotgun (WGS) entry which is preliminary data.</text>
</comment>
<evidence type="ECO:0000313" key="2">
    <source>
        <dbReference type="Proteomes" id="UP001139028"/>
    </source>
</evidence>
<dbReference type="Pfam" id="PF06252">
    <property type="entry name" value="GemA"/>
    <property type="match status" value="1"/>
</dbReference>
<proteinExistence type="predicted"/>
<name>A0A9X2EWB8_9GAMM</name>
<reference evidence="1" key="1">
    <citation type="journal article" date="2022" name="Arch. Microbiol.">
        <title>Microbulbifer okhotskensis sp. nov., isolated from a deep bottom sediment of the Okhotsk Sea.</title>
        <authorList>
            <person name="Romanenko L."/>
            <person name="Kurilenko V."/>
            <person name="Otstavnykh N."/>
            <person name="Velansky P."/>
            <person name="Isaeva M."/>
            <person name="Mikhailov V."/>
        </authorList>
    </citation>
    <scope>NUCLEOTIDE SEQUENCE</scope>
    <source>
        <strain evidence="1">OS29</strain>
    </source>
</reference>
<sequence>MAEKTIRQRELAMIHIARAELCMDDDTYRQLLYQVGKVDSAAKLDVTGRSKLLHRFRELGWKPKRAKQKVTAQQPQDRKIRALWLELANRGIVRDSSERALSSYVKRQTGVERLDWLNGQQATKVIEALKAWLDR</sequence>
<dbReference type="RefSeq" id="WP_252473308.1">
    <property type="nucleotide sequence ID" value="NZ_JALBWM010000348.1"/>
</dbReference>
<dbReference type="AlphaFoldDB" id="A0A9X2EWB8"/>
<dbReference type="EMBL" id="JALBWM010000348">
    <property type="protein sequence ID" value="MCO1337086.1"/>
    <property type="molecule type" value="Genomic_DNA"/>
</dbReference>
<dbReference type="InterPro" id="IPR009363">
    <property type="entry name" value="Phage_Mu_Gp16"/>
</dbReference>
<evidence type="ECO:0000313" key="1">
    <source>
        <dbReference type="EMBL" id="MCO1337086.1"/>
    </source>
</evidence>
<organism evidence="1 2">
    <name type="scientific">Microbulbifer okhotskensis</name>
    <dbReference type="NCBI Taxonomy" id="2926617"/>
    <lineage>
        <taxon>Bacteria</taxon>
        <taxon>Pseudomonadati</taxon>
        <taxon>Pseudomonadota</taxon>
        <taxon>Gammaproteobacteria</taxon>
        <taxon>Cellvibrionales</taxon>
        <taxon>Microbulbiferaceae</taxon>
        <taxon>Microbulbifer</taxon>
    </lineage>
</organism>
<dbReference type="Proteomes" id="UP001139028">
    <property type="component" value="Unassembled WGS sequence"/>
</dbReference>
<keyword evidence="2" id="KW-1185">Reference proteome</keyword>
<protein>
    <submittedName>
        <fullName evidence="1">Regulatory protein GemA</fullName>
    </submittedName>
</protein>